<feature type="coiled-coil region" evidence="1">
    <location>
        <begin position="820"/>
        <end position="854"/>
    </location>
</feature>
<gene>
    <name evidence="2" type="ORF">SteCoe_9935</name>
</gene>
<dbReference type="SMR" id="A0A1R2CGQ1"/>
<dbReference type="AlphaFoldDB" id="A0A1R2CGQ1"/>
<proteinExistence type="predicted"/>
<feature type="coiled-coil region" evidence="1">
    <location>
        <begin position="154"/>
        <end position="202"/>
    </location>
</feature>
<dbReference type="Proteomes" id="UP000187209">
    <property type="component" value="Unassembled WGS sequence"/>
</dbReference>
<protein>
    <submittedName>
        <fullName evidence="2">Uncharacterized protein</fullName>
    </submittedName>
</protein>
<organism evidence="2 3">
    <name type="scientific">Stentor coeruleus</name>
    <dbReference type="NCBI Taxonomy" id="5963"/>
    <lineage>
        <taxon>Eukaryota</taxon>
        <taxon>Sar</taxon>
        <taxon>Alveolata</taxon>
        <taxon>Ciliophora</taxon>
        <taxon>Postciliodesmatophora</taxon>
        <taxon>Heterotrichea</taxon>
        <taxon>Heterotrichida</taxon>
        <taxon>Stentoridae</taxon>
        <taxon>Stentor</taxon>
    </lineage>
</organism>
<evidence type="ECO:0000313" key="3">
    <source>
        <dbReference type="Proteomes" id="UP000187209"/>
    </source>
</evidence>
<feature type="coiled-coil region" evidence="1">
    <location>
        <begin position="719"/>
        <end position="785"/>
    </location>
</feature>
<keyword evidence="3" id="KW-1185">Reference proteome</keyword>
<accession>A0A1R2CGQ1</accession>
<sequence length="1035" mass="121459">MLKDKNLRKPQTQNLTQLTRKLSSPNTISRNLSPSFDLLNQSSQRIDEISDPNYFMKIVTEKLKTLGKLMQKLTTHGIFLQEIVSKSNPEYKNVLATFRTDTEQIEKTIEDIVTPRFRCDASEIPRRSSLDIFSNNIKVQIRNKSIDKIYEKEINDLKHENEMKSNEIKQLHSLLLSLKRTNNSLNRENDKLKEETKNSKIKAYNQEQKISEHLGSSIENDKNAKLLKLSKEKPEIVGRKQIQLKVCQGESSEVSSTYKYGNLIKELRKQLMQKEREFLEKTQEFDDFRNKSQEMLKLLQQEIEKLRFDDSFKNSKSLAQENLNLHRNLSELVEENKSLQDFNIKMTQKYESLQQEIQKTNQEMQKSKRETVRVIKKLEDYESREKSILESNLICANLYSIEILPDKRRLNEVVSKERQAVELKIEESIALDKSKIKALEIEIRNLKAKNDEFKTFQDQEDKNILKNTANIENLNSKIKISNENLKKVEDHNTKLILENQNLNKQLIEKIEYSSNLEKQLINSMKIISKDRNTQNVIRGLHRKIKELEDSAYEFYVQSEEKMGSITILLDKKLESISALKDKIKTINKSFKEQINEAQVKIIKLSTAISEKDSSMCTILTTIEELEEILEQKTIQITELEHEKNTLLASRDKLIIQCNKQSEEIIILKTTQSKDEDLTMKVEKLDLSMSKNFKSEEYFEKSLEDRMNDLNMSEDIRQIRSTYKTQIAFLDEQCKKLEKQEKELQEIFCKERTFLNKQLDSYAKKLASSNILIEKLRQELENQQDLTEYIPIKVVNYENKIWYLIKHKHNDKFLWTDKEIKNDLHDEYQELMQTCKSLEMINAKLSQEANKYKKALSLIYQLCKKEDIQEILRILAREKIDENKSISQSPIVSPRDGIVEQFLDELKSVRAHVEDYESDTFSDLTSKIIKDGVSIFNASSYEESAVYQEDLTKLSIELEKATKELNSKQELIKQYEDKIIELKEKQNFNIQNLEKLEYTKSAIEKYLLSSTPFSKNVSTLIETLCCILEIPKSVPN</sequence>
<feature type="coiled-coil region" evidence="1">
    <location>
        <begin position="264"/>
        <end position="370"/>
    </location>
</feature>
<reference evidence="2 3" key="1">
    <citation type="submission" date="2016-11" db="EMBL/GenBank/DDBJ databases">
        <title>The macronuclear genome of Stentor coeruleus: a giant cell with tiny introns.</title>
        <authorList>
            <person name="Slabodnick M."/>
            <person name="Ruby J.G."/>
            <person name="Reiff S.B."/>
            <person name="Swart E.C."/>
            <person name="Gosai S."/>
            <person name="Prabakaran S."/>
            <person name="Witkowska E."/>
            <person name="Larue G.E."/>
            <person name="Fisher S."/>
            <person name="Freeman R.M."/>
            <person name="Gunawardena J."/>
            <person name="Chu W."/>
            <person name="Stover N.A."/>
            <person name="Gregory B.D."/>
            <person name="Nowacki M."/>
            <person name="Derisi J."/>
            <person name="Roy S.W."/>
            <person name="Marshall W.F."/>
            <person name="Sood P."/>
        </authorList>
    </citation>
    <scope>NUCLEOTIDE SEQUENCE [LARGE SCALE GENOMIC DNA]</scope>
    <source>
        <strain evidence="2">WM001</strain>
    </source>
</reference>
<comment type="caution">
    <text evidence="2">The sequence shown here is derived from an EMBL/GenBank/DDBJ whole genome shotgun (WGS) entry which is preliminary data.</text>
</comment>
<keyword evidence="1" id="KW-0175">Coiled coil</keyword>
<dbReference type="EMBL" id="MPUH01000157">
    <property type="protein sequence ID" value="OMJ88201.1"/>
    <property type="molecule type" value="Genomic_DNA"/>
</dbReference>
<feature type="coiled-coil region" evidence="1">
    <location>
        <begin position="622"/>
        <end position="649"/>
    </location>
</feature>
<feature type="coiled-coil region" evidence="1">
    <location>
        <begin position="943"/>
        <end position="984"/>
    </location>
</feature>
<evidence type="ECO:0000313" key="2">
    <source>
        <dbReference type="EMBL" id="OMJ88201.1"/>
    </source>
</evidence>
<feature type="coiled-coil region" evidence="1">
    <location>
        <begin position="429"/>
        <end position="505"/>
    </location>
</feature>
<name>A0A1R2CGQ1_9CILI</name>
<evidence type="ECO:0000256" key="1">
    <source>
        <dbReference type="SAM" id="Coils"/>
    </source>
</evidence>